<organism evidence="2">
    <name type="scientific">Cladocopium goreaui</name>
    <dbReference type="NCBI Taxonomy" id="2562237"/>
    <lineage>
        <taxon>Eukaryota</taxon>
        <taxon>Sar</taxon>
        <taxon>Alveolata</taxon>
        <taxon>Dinophyceae</taxon>
        <taxon>Suessiales</taxon>
        <taxon>Symbiodiniaceae</taxon>
        <taxon>Cladocopium</taxon>
    </lineage>
</organism>
<dbReference type="Gene3D" id="3.40.50.150">
    <property type="entry name" value="Vaccinia Virus protein VP39"/>
    <property type="match status" value="1"/>
</dbReference>
<dbReference type="AlphaFoldDB" id="A0A9P1CJQ6"/>
<dbReference type="PROSITE" id="PS50088">
    <property type="entry name" value="ANK_REPEAT"/>
    <property type="match status" value="1"/>
</dbReference>
<evidence type="ECO:0000313" key="3">
    <source>
        <dbReference type="EMBL" id="CAL1146115.1"/>
    </source>
</evidence>
<name>A0A9P1CJQ6_9DINO</name>
<accession>A0A9P1CJQ6</accession>
<dbReference type="InterPro" id="IPR029063">
    <property type="entry name" value="SAM-dependent_MTases_sf"/>
</dbReference>
<evidence type="ECO:0000313" key="5">
    <source>
        <dbReference type="Proteomes" id="UP001152797"/>
    </source>
</evidence>
<dbReference type="EMBL" id="CAMXCT020001750">
    <property type="protein sequence ID" value="CAL1146115.1"/>
    <property type="molecule type" value="Genomic_DNA"/>
</dbReference>
<feature type="repeat" description="ANK" evidence="1">
    <location>
        <begin position="184"/>
        <end position="220"/>
    </location>
</feature>
<protein>
    <submittedName>
        <fullName evidence="4">Ankyrin repeat domain-containing protein 53</fullName>
    </submittedName>
</protein>
<dbReference type="InterPro" id="IPR036770">
    <property type="entry name" value="Ankyrin_rpt-contain_sf"/>
</dbReference>
<gene>
    <name evidence="2" type="ORF">C1SCF055_LOCUS19540</name>
</gene>
<evidence type="ECO:0000313" key="2">
    <source>
        <dbReference type="EMBL" id="CAI3992740.1"/>
    </source>
</evidence>
<reference evidence="3" key="2">
    <citation type="submission" date="2024-04" db="EMBL/GenBank/DDBJ databases">
        <authorList>
            <person name="Chen Y."/>
            <person name="Shah S."/>
            <person name="Dougan E. K."/>
            <person name="Thang M."/>
            <person name="Chan C."/>
        </authorList>
    </citation>
    <scope>NUCLEOTIDE SEQUENCE [LARGE SCALE GENOMIC DNA]</scope>
</reference>
<keyword evidence="1" id="KW-0040">ANK repeat</keyword>
<keyword evidence="5" id="KW-1185">Reference proteome</keyword>
<reference evidence="2" key="1">
    <citation type="submission" date="2022-10" db="EMBL/GenBank/DDBJ databases">
        <authorList>
            <person name="Chen Y."/>
            <person name="Dougan E. K."/>
            <person name="Chan C."/>
            <person name="Rhodes N."/>
            <person name="Thang M."/>
        </authorList>
    </citation>
    <scope>NUCLEOTIDE SEQUENCE</scope>
</reference>
<dbReference type="EMBL" id="CAMXCT030001750">
    <property type="protein sequence ID" value="CAL4780052.1"/>
    <property type="molecule type" value="Genomic_DNA"/>
</dbReference>
<comment type="caution">
    <text evidence="2">The sequence shown here is derived from an EMBL/GenBank/DDBJ whole genome shotgun (WGS) entry which is preliminary data.</text>
</comment>
<evidence type="ECO:0000256" key="1">
    <source>
        <dbReference type="PROSITE-ProRule" id="PRU00023"/>
    </source>
</evidence>
<sequence>MQCGRSRDPRERNTAALVYDALELLARQLRLGTPDKTADRRKEFELLRHLAANAFPWKAEDVVREMEAFASRKTFLKLAGGAKRRILERAIHEAPVGLVVELGSYVGYSSSVLVLTSGASAFRMPVRIVKKDDLRKSYPPNGIPTAKNQTPDDFLFQACQYSVSMANLDRALQKGANVNARNKDGNSPLMLACQNWTASQYLPFIHKLLENKADVNVESGWGFTPLDKVSEILKDAEEARRQEIRSQEERREIMEGRSVVGYGYGTAEEQRQRLVPNQPLADELDTFKCLPKLRECKKILEANGAKPGEAPFNPAYLTSEEFVERRDAILEKYKDVKYRYTGH</sequence>
<dbReference type="InterPro" id="IPR002110">
    <property type="entry name" value="Ankyrin_rpt"/>
</dbReference>
<evidence type="ECO:0000313" key="4">
    <source>
        <dbReference type="EMBL" id="CAL4780052.1"/>
    </source>
</evidence>
<dbReference type="SMART" id="SM00248">
    <property type="entry name" value="ANK"/>
    <property type="match status" value="1"/>
</dbReference>
<dbReference type="Gene3D" id="1.25.40.20">
    <property type="entry name" value="Ankyrin repeat-containing domain"/>
    <property type="match status" value="1"/>
</dbReference>
<dbReference type="OrthoDB" id="429419at2759"/>
<dbReference type="EMBL" id="CAMXCT010001750">
    <property type="protein sequence ID" value="CAI3992740.1"/>
    <property type="molecule type" value="Genomic_DNA"/>
</dbReference>
<dbReference type="Proteomes" id="UP001152797">
    <property type="component" value="Unassembled WGS sequence"/>
</dbReference>
<proteinExistence type="predicted"/>
<dbReference type="Pfam" id="PF00023">
    <property type="entry name" value="Ank"/>
    <property type="match status" value="1"/>
</dbReference>
<dbReference type="SUPFAM" id="SSF48403">
    <property type="entry name" value="Ankyrin repeat"/>
    <property type="match status" value="1"/>
</dbReference>